<evidence type="ECO:0000256" key="1">
    <source>
        <dbReference type="RuleBase" id="RU368003"/>
    </source>
</evidence>
<organism evidence="3">
    <name type="scientific">Glycine soja</name>
    <name type="common">Wild soybean</name>
    <dbReference type="NCBI Taxonomy" id="3848"/>
    <lineage>
        <taxon>Eukaryota</taxon>
        <taxon>Viridiplantae</taxon>
        <taxon>Streptophyta</taxon>
        <taxon>Embryophyta</taxon>
        <taxon>Tracheophyta</taxon>
        <taxon>Spermatophyta</taxon>
        <taxon>Magnoliopsida</taxon>
        <taxon>eudicotyledons</taxon>
        <taxon>Gunneridae</taxon>
        <taxon>Pentapetalae</taxon>
        <taxon>rosids</taxon>
        <taxon>fabids</taxon>
        <taxon>Fabales</taxon>
        <taxon>Fabaceae</taxon>
        <taxon>Papilionoideae</taxon>
        <taxon>50 kb inversion clade</taxon>
        <taxon>NPAAA clade</taxon>
        <taxon>indigoferoid/millettioid clade</taxon>
        <taxon>Phaseoleae</taxon>
        <taxon>Glycine</taxon>
        <taxon>Glycine subgen. Soja</taxon>
    </lineage>
</organism>
<dbReference type="AlphaFoldDB" id="A0A0B2Q679"/>
<feature type="region of interest" description="Disordered" evidence="2">
    <location>
        <begin position="107"/>
        <end position="141"/>
    </location>
</feature>
<accession>A0A0B2Q679</accession>
<dbReference type="InterPro" id="IPR011082">
    <property type="entry name" value="Exosome-assoc_fac/DNA_repair"/>
</dbReference>
<keyword evidence="1" id="KW-0238">DNA-binding</keyword>
<sequence>MVKGRSEMDGVEVPEAMIDTLNRTLESLQQLETQLPQFLSLSDPDFLAELPLVERAHSLFSLAKLTSTLFSLKLRCRGVNPNGHPVKSELDKINVLQKKLERLPRFSEAQEQDTRNISEEEEPEMNYQERTSQKRKYPSSEEQFVQIDAVGSLVKVKEEHVGDNNGNIKEAIVIDISDDDD</sequence>
<comment type="subcellular location">
    <subcellularLocation>
        <location evidence="1">Cytoplasm</location>
    </subcellularLocation>
    <subcellularLocation>
        <location evidence="1">Nucleus</location>
        <location evidence="1">Nucleolus</location>
    </subcellularLocation>
    <subcellularLocation>
        <location evidence="1">Nucleus</location>
    </subcellularLocation>
</comment>
<dbReference type="GO" id="GO:0000178">
    <property type="term" value="C:exosome (RNase complex)"/>
    <property type="evidence" value="ECO:0007669"/>
    <property type="project" value="TreeGrafter"/>
</dbReference>
<dbReference type="GO" id="GO:0000460">
    <property type="term" value="P:maturation of 5.8S rRNA"/>
    <property type="evidence" value="ECO:0007669"/>
    <property type="project" value="TreeGrafter"/>
</dbReference>
<dbReference type="GO" id="GO:0005730">
    <property type="term" value="C:nucleolus"/>
    <property type="evidence" value="ECO:0007669"/>
    <property type="project" value="UniProtKB-SubCell"/>
</dbReference>
<dbReference type="EMBL" id="KN661151">
    <property type="protein sequence ID" value="KHN15297.1"/>
    <property type="molecule type" value="Genomic_DNA"/>
</dbReference>
<keyword evidence="5" id="KW-1185">Reference proteome</keyword>
<comment type="function">
    <text evidence="1">Plays a role in the recruitment of the exosome to pre-rRNA to mediate the 3'-5' end processing of the 5.8S rRNA.</text>
</comment>
<proteinExistence type="inferred from homology"/>
<keyword evidence="1" id="KW-0963">Cytoplasm</keyword>
<dbReference type="GO" id="GO:0005737">
    <property type="term" value="C:cytoplasm"/>
    <property type="evidence" value="ECO:0007669"/>
    <property type="project" value="UniProtKB-SubCell"/>
</dbReference>
<dbReference type="PANTHER" id="PTHR15341">
    <property type="entry name" value="SUN-COR STEROID HORMONE RECEPTOR CO-REPRESSOR"/>
    <property type="match status" value="1"/>
</dbReference>
<dbReference type="PANTHER" id="PTHR15341:SF5">
    <property type="entry name" value="NUCLEAR NUCLEIC ACID-BINDING PROTEIN C1D"/>
    <property type="match status" value="1"/>
</dbReference>
<reference evidence="3" key="1">
    <citation type="submission" date="2014-07" db="EMBL/GenBank/DDBJ databases">
        <title>Identification of a novel salt tolerance gene in wild soybean by whole-genome sequencing.</title>
        <authorList>
            <person name="Lam H.-M."/>
            <person name="Qi X."/>
            <person name="Li M.-W."/>
            <person name="Liu X."/>
            <person name="Xie M."/>
            <person name="Ni M."/>
            <person name="Xu X."/>
        </authorList>
    </citation>
    <scope>NUCLEOTIDE SEQUENCE [LARGE SCALE GENOMIC DNA]</scope>
    <source>
        <tissue evidence="3">Root</tissue>
    </source>
</reference>
<keyword evidence="1" id="KW-0539">Nucleus</keyword>
<keyword evidence="1" id="KW-0698">rRNA processing</keyword>
<dbReference type="Proteomes" id="UP000053555">
    <property type="component" value="Unassembled WGS sequence"/>
</dbReference>
<dbReference type="Gramene" id="XM_028345109.1">
    <property type="protein sequence ID" value="XP_028200910.1"/>
    <property type="gene ID" value="LOC114385128"/>
</dbReference>
<dbReference type="Pfam" id="PF04000">
    <property type="entry name" value="Sas10_Utp3"/>
    <property type="match status" value="1"/>
</dbReference>
<evidence type="ECO:0000313" key="4">
    <source>
        <dbReference type="EMBL" id="RZB68423.1"/>
    </source>
</evidence>
<dbReference type="EMBL" id="QZWG01000014">
    <property type="protein sequence ID" value="RZB68423.1"/>
    <property type="molecule type" value="Genomic_DNA"/>
</dbReference>
<dbReference type="InterPro" id="IPR007146">
    <property type="entry name" value="Sas10/Utp3/C1D"/>
</dbReference>
<dbReference type="GO" id="GO:0003677">
    <property type="term" value="F:DNA binding"/>
    <property type="evidence" value="ECO:0007669"/>
    <property type="project" value="UniProtKB-KW"/>
</dbReference>
<keyword evidence="1" id="KW-0694">RNA-binding</keyword>
<evidence type="ECO:0000256" key="2">
    <source>
        <dbReference type="SAM" id="MobiDB-lite"/>
    </source>
</evidence>
<evidence type="ECO:0000313" key="3">
    <source>
        <dbReference type="EMBL" id="KHN15297.1"/>
    </source>
</evidence>
<comment type="subunit">
    <text evidence="1">Monomer and homodimer.</text>
</comment>
<dbReference type="GO" id="GO:0010468">
    <property type="term" value="P:regulation of gene expression"/>
    <property type="evidence" value="ECO:0007669"/>
    <property type="project" value="TreeGrafter"/>
</dbReference>
<name>A0A0B2Q679_GLYSO</name>
<dbReference type="GO" id="GO:0003723">
    <property type="term" value="F:RNA binding"/>
    <property type="evidence" value="ECO:0007669"/>
    <property type="project" value="UniProtKB-UniRule"/>
</dbReference>
<gene>
    <name evidence="4" type="ORF">D0Y65_038270</name>
    <name evidence="3" type="ORF">glysoja_044359</name>
</gene>
<reference evidence="4 5" key="2">
    <citation type="submission" date="2018-09" db="EMBL/GenBank/DDBJ databases">
        <title>A high-quality reference genome of wild soybean provides a powerful tool to mine soybean genomes.</title>
        <authorList>
            <person name="Xie M."/>
            <person name="Chung C.Y.L."/>
            <person name="Li M.-W."/>
            <person name="Wong F.-L."/>
            <person name="Chan T.-F."/>
            <person name="Lam H.-M."/>
        </authorList>
    </citation>
    <scope>NUCLEOTIDE SEQUENCE [LARGE SCALE GENOMIC DNA]</scope>
    <source>
        <strain evidence="5">cv. W05</strain>
        <tissue evidence="4">Hypocotyl of etiolated seedlings</tissue>
    </source>
</reference>
<evidence type="ECO:0000313" key="5">
    <source>
        <dbReference type="Proteomes" id="UP000289340"/>
    </source>
</evidence>
<dbReference type="Proteomes" id="UP000289340">
    <property type="component" value="Chromosome 14"/>
</dbReference>
<comment type="similarity">
    <text evidence="1">Belongs to the C1D family.</text>
</comment>
<dbReference type="EMBL" id="QZWG01000014">
    <property type="protein sequence ID" value="RZB68424.1"/>
    <property type="molecule type" value="Genomic_DNA"/>
</dbReference>
<protein>
    <recommendedName>
        <fullName evidence="1">Nuclear nucleic acid-binding protein C1D</fullName>
    </recommendedName>
</protein>